<protein>
    <recommendedName>
        <fullName evidence="4">Regulatory protein RecX</fullName>
    </recommendedName>
</protein>
<proteinExistence type="predicted"/>
<comment type="caution">
    <text evidence="2">The sequence shown here is derived from an EMBL/GenBank/DDBJ whole genome shotgun (WGS) entry which is preliminary data.</text>
</comment>
<reference evidence="2 3" key="1">
    <citation type="journal article" date="2014" name="Int. J. Syst. Evol. Microbiol.">
        <title>Complete genome sequence of Corynebacterium casei LMG S-19264T (=DSM 44701T), isolated from a smear-ripened cheese.</title>
        <authorList>
            <consortium name="US DOE Joint Genome Institute (JGI-PGF)"/>
            <person name="Walter F."/>
            <person name="Albersmeier A."/>
            <person name="Kalinowski J."/>
            <person name="Ruckert C."/>
        </authorList>
    </citation>
    <scope>NUCLEOTIDE SEQUENCE [LARGE SCALE GENOMIC DNA]</scope>
    <source>
        <strain evidence="2 3">CGMCC 1.15358</strain>
    </source>
</reference>
<dbReference type="EMBL" id="BMIO01000007">
    <property type="protein sequence ID" value="GGD49633.1"/>
    <property type="molecule type" value="Genomic_DNA"/>
</dbReference>
<evidence type="ECO:0000313" key="3">
    <source>
        <dbReference type="Proteomes" id="UP000598997"/>
    </source>
</evidence>
<dbReference type="AlphaFoldDB" id="A0A916YMB4"/>
<evidence type="ECO:0000313" key="2">
    <source>
        <dbReference type="EMBL" id="GGD49633.1"/>
    </source>
</evidence>
<dbReference type="Proteomes" id="UP000598997">
    <property type="component" value="Unassembled WGS sequence"/>
</dbReference>
<accession>A0A916YMB4</accession>
<organism evidence="2 3">
    <name type="scientific">Croceicoccus pelagius</name>
    <dbReference type="NCBI Taxonomy" id="1703341"/>
    <lineage>
        <taxon>Bacteria</taxon>
        <taxon>Pseudomonadati</taxon>
        <taxon>Pseudomonadota</taxon>
        <taxon>Alphaproteobacteria</taxon>
        <taxon>Sphingomonadales</taxon>
        <taxon>Erythrobacteraceae</taxon>
        <taxon>Croceicoccus</taxon>
    </lineage>
</organism>
<feature type="region of interest" description="Disordered" evidence="1">
    <location>
        <begin position="151"/>
        <end position="174"/>
    </location>
</feature>
<evidence type="ECO:0008006" key="4">
    <source>
        <dbReference type="Google" id="ProtNLM"/>
    </source>
</evidence>
<keyword evidence="3" id="KW-1185">Reference proteome</keyword>
<evidence type="ECO:0000256" key="1">
    <source>
        <dbReference type="SAM" id="MobiDB-lite"/>
    </source>
</evidence>
<gene>
    <name evidence="2" type="ORF">GCM10010989_24920</name>
</gene>
<name>A0A916YMB4_9SPHN</name>
<sequence length="174" mass="19524">MLEELAVAYVARFATSAKALERYCRRKLRERGWEGQEEGTPAPDVAALVSRFVEKRYVDDEEFARLRTGSLLRRGYGARRVGAALDQAGIAGEDRHDISQADRRHAALRMAEKRRFGPFGADGAPADDRAVREKQIAAMIRAGHSLDAARELVDAPDQDTARDWAHALDEEEYR</sequence>